<gene>
    <name evidence="2" type="ORF">PACLA_8A031277</name>
</gene>
<comment type="caution">
    <text evidence="2">The sequence shown here is derived from an EMBL/GenBank/DDBJ whole genome shotgun (WGS) entry which is preliminary data.</text>
</comment>
<dbReference type="Pfam" id="PF24764">
    <property type="entry name" value="rva_4"/>
    <property type="match status" value="1"/>
</dbReference>
<protein>
    <recommendedName>
        <fullName evidence="1">Integrase core domain-containing protein</fullName>
    </recommendedName>
</protein>
<evidence type="ECO:0000313" key="3">
    <source>
        <dbReference type="Proteomes" id="UP001152795"/>
    </source>
</evidence>
<name>A0A6S7FIP0_PARCT</name>
<dbReference type="InterPro" id="IPR058913">
    <property type="entry name" value="Integrase_dom_put"/>
</dbReference>
<dbReference type="AlphaFoldDB" id="A0A6S7FIP0"/>
<proteinExistence type="predicted"/>
<accession>A0A6S7FIP0</accession>
<evidence type="ECO:0000259" key="1">
    <source>
        <dbReference type="Pfam" id="PF24764"/>
    </source>
</evidence>
<dbReference type="EMBL" id="CACRXK020000204">
    <property type="protein sequence ID" value="CAB3979495.1"/>
    <property type="molecule type" value="Genomic_DNA"/>
</dbReference>
<evidence type="ECO:0000313" key="2">
    <source>
        <dbReference type="EMBL" id="CAB3979495.1"/>
    </source>
</evidence>
<reference evidence="2" key="1">
    <citation type="submission" date="2020-04" db="EMBL/GenBank/DDBJ databases">
        <authorList>
            <person name="Alioto T."/>
            <person name="Alioto T."/>
            <person name="Gomez Garrido J."/>
        </authorList>
    </citation>
    <scope>NUCLEOTIDE SEQUENCE</scope>
    <source>
        <strain evidence="2">A484AB</strain>
    </source>
</reference>
<sequence>MIERGHLNTDNGLEMECLWICFSSLIQKDLDLVKEQWNTHRMRASRHDTVAGIPDELYHLPERHGGVDGLALNISEGQINFAKENFLQYEVESNMYEEHFGFILQNITFSEPENWEEAENMYFTLMSIANNTD</sequence>
<dbReference type="Proteomes" id="UP001152795">
    <property type="component" value="Unassembled WGS sequence"/>
</dbReference>
<dbReference type="OrthoDB" id="5984822at2759"/>
<organism evidence="2 3">
    <name type="scientific">Paramuricea clavata</name>
    <name type="common">Red gorgonian</name>
    <name type="synonym">Violescent sea-whip</name>
    <dbReference type="NCBI Taxonomy" id="317549"/>
    <lineage>
        <taxon>Eukaryota</taxon>
        <taxon>Metazoa</taxon>
        <taxon>Cnidaria</taxon>
        <taxon>Anthozoa</taxon>
        <taxon>Octocorallia</taxon>
        <taxon>Malacalcyonacea</taxon>
        <taxon>Plexauridae</taxon>
        <taxon>Paramuricea</taxon>
    </lineage>
</organism>
<keyword evidence="3" id="KW-1185">Reference proteome</keyword>
<feature type="domain" description="Integrase core" evidence="1">
    <location>
        <begin position="3"/>
        <end position="50"/>
    </location>
</feature>